<dbReference type="SUPFAM" id="SSF52788">
    <property type="entry name" value="Phosphotyrosine protein phosphatases I"/>
    <property type="match status" value="1"/>
</dbReference>
<dbReference type="InterPro" id="IPR050438">
    <property type="entry name" value="LMW_PTPase"/>
</dbReference>
<evidence type="ECO:0000256" key="4">
    <source>
        <dbReference type="ARBA" id="ARBA00022801"/>
    </source>
</evidence>
<dbReference type="EMBL" id="GAKP01013356">
    <property type="protein sequence ID" value="JAC45596.1"/>
    <property type="molecule type" value="Transcribed_RNA"/>
</dbReference>
<evidence type="ECO:0000256" key="5">
    <source>
        <dbReference type="ARBA" id="ARBA00022912"/>
    </source>
</evidence>
<sequence length="159" mass="18562">MKPLKILFVCIGNTCRSPMAESVMKHWLEEYDLNWKVDSAGLRTWNVGRKPNERCIKVLEENGLTTDHIGRQISTMDFYNYDYILAMDEHNLHELQTLAKDPSQERCAKIELLGKYIDRPEDQIIRDPYFCNSMGGFRCAFLQITESCQNFIAAHMYTD</sequence>
<gene>
    <name evidence="8" type="primary">PPAL</name>
</gene>
<dbReference type="GO" id="GO:0005737">
    <property type="term" value="C:cytoplasm"/>
    <property type="evidence" value="ECO:0007669"/>
    <property type="project" value="UniProtKB-SubCell"/>
</dbReference>
<proteinExistence type="inferred from homology"/>
<dbReference type="PANTHER" id="PTHR11717">
    <property type="entry name" value="LOW MOLECULAR WEIGHT PROTEIN TYROSINE PHOSPHATASE"/>
    <property type="match status" value="1"/>
</dbReference>
<dbReference type="FunFam" id="3.40.50.2300:FF:000105">
    <property type="entry name" value="Low molecular weight phosphotyrosine protein"/>
    <property type="match status" value="1"/>
</dbReference>
<comment type="subcellular location">
    <subcellularLocation>
        <location evidence="1">Cytoplasm</location>
    </subcellularLocation>
</comment>
<feature type="active site" description="Proton donor" evidence="6">
    <location>
        <position position="127"/>
    </location>
</feature>
<dbReference type="KEGG" id="bdr:105226349"/>
<evidence type="ECO:0000256" key="1">
    <source>
        <dbReference type="ARBA" id="ARBA00004496"/>
    </source>
</evidence>
<dbReference type="PANTHER" id="PTHR11717:SF29">
    <property type="entry name" value="ACID PHOSPHATASE"/>
    <property type="match status" value="1"/>
</dbReference>
<name>A0A034VVP2_BACDO</name>
<dbReference type="InterPro" id="IPR017867">
    <property type="entry name" value="Tyr_phospatase_low_mol_wt"/>
</dbReference>
<evidence type="ECO:0000256" key="2">
    <source>
        <dbReference type="ARBA" id="ARBA00011063"/>
    </source>
</evidence>
<protein>
    <submittedName>
        <fullName evidence="8">Low molecular weight phosphotyrosine protein phosphatase</fullName>
    </submittedName>
</protein>
<dbReference type="GeneID" id="105226349"/>
<dbReference type="OrthoDB" id="3388at2759"/>
<dbReference type="GO" id="GO:0004725">
    <property type="term" value="F:protein tyrosine phosphatase activity"/>
    <property type="evidence" value="ECO:0007669"/>
    <property type="project" value="InterPro"/>
</dbReference>
<dbReference type="Pfam" id="PF01451">
    <property type="entry name" value="LMWPc"/>
    <property type="match status" value="1"/>
</dbReference>
<keyword evidence="4" id="KW-0378">Hydrolase</keyword>
<comment type="similarity">
    <text evidence="2">Belongs to the low molecular weight phosphotyrosine protein phosphatase family.</text>
</comment>
<accession>A0A034VVP2</accession>
<keyword evidence="3" id="KW-0963">Cytoplasm</keyword>
<organism evidence="8">
    <name type="scientific">Bactrocera dorsalis</name>
    <name type="common">Oriental fruit fly</name>
    <name type="synonym">Dacus dorsalis</name>
    <dbReference type="NCBI Taxonomy" id="27457"/>
    <lineage>
        <taxon>Eukaryota</taxon>
        <taxon>Metazoa</taxon>
        <taxon>Ecdysozoa</taxon>
        <taxon>Arthropoda</taxon>
        <taxon>Hexapoda</taxon>
        <taxon>Insecta</taxon>
        <taxon>Pterygota</taxon>
        <taxon>Neoptera</taxon>
        <taxon>Endopterygota</taxon>
        <taxon>Diptera</taxon>
        <taxon>Brachycera</taxon>
        <taxon>Muscomorpha</taxon>
        <taxon>Tephritoidea</taxon>
        <taxon>Tephritidae</taxon>
        <taxon>Bactrocera</taxon>
        <taxon>Bactrocera</taxon>
    </lineage>
</organism>
<feature type="domain" description="Phosphotyrosine protein phosphatase I" evidence="7">
    <location>
        <begin position="4"/>
        <end position="154"/>
    </location>
</feature>
<evidence type="ECO:0000313" key="8">
    <source>
        <dbReference type="EMBL" id="JAC45593.1"/>
    </source>
</evidence>
<dbReference type="Gene3D" id="3.40.50.2300">
    <property type="match status" value="1"/>
</dbReference>
<dbReference type="PRINTS" id="PR00719">
    <property type="entry name" value="LMWPTPASE"/>
</dbReference>
<dbReference type="RefSeq" id="XP_011203491.2">
    <property type="nucleotide sequence ID" value="XM_011205189.4"/>
</dbReference>
<evidence type="ECO:0000256" key="3">
    <source>
        <dbReference type="ARBA" id="ARBA00022490"/>
    </source>
</evidence>
<dbReference type="CDD" id="cd16343">
    <property type="entry name" value="LMWPTP"/>
    <property type="match status" value="1"/>
</dbReference>
<reference evidence="8" key="1">
    <citation type="journal article" date="2014" name="BMC Genomics">
        <title>Characterizing the developmental transcriptome of the oriental fruit fly, Bactrocera dorsalis (Diptera: Tephritidae) through comparative genomic analysis with Drosophila melanogaster utilizing modENCODE datasets.</title>
        <authorList>
            <person name="Geib S.M."/>
            <person name="Calla B."/>
            <person name="Hall B."/>
            <person name="Hou S."/>
            <person name="Manoukis N.C."/>
        </authorList>
    </citation>
    <scope>NUCLEOTIDE SEQUENCE</scope>
    <source>
        <strain evidence="8">Punador</strain>
    </source>
</reference>
<feature type="active site" description="Nucleophile" evidence="6">
    <location>
        <position position="10"/>
    </location>
</feature>
<dbReference type="InterPro" id="IPR023485">
    <property type="entry name" value="Ptyr_pPase"/>
</dbReference>
<feature type="active site" evidence="6">
    <location>
        <position position="16"/>
    </location>
</feature>
<dbReference type="SMART" id="SM00226">
    <property type="entry name" value="LMWPc"/>
    <property type="match status" value="1"/>
</dbReference>
<dbReference type="AlphaFoldDB" id="A0A034VVP2"/>
<dbReference type="EMBL" id="GAKP01013359">
    <property type="protein sequence ID" value="JAC45593.1"/>
    <property type="molecule type" value="Transcribed_RNA"/>
</dbReference>
<keyword evidence="5" id="KW-0904">Protein phosphatase</keyword>
<evidence type="ECO:0000259" key="7">
    <source>
        <dbReference type="SMART" id="SM00226"/>
    </source>
</evidence>
<evidence type="ECO:0000256" key="6">
    <source>
        <dbReference type="PIRSR" id="PIRSR617867-1"/>
    </source>
</evidence>
<dbReference type="InterPro" id="IPR036196">
    <property type="entry name" value="Ptyr_pPase_sf"/>
</dbReference>